<reference evidence="3 4" key="1">
    <citation type="submission" date="2018-08" db="EMBL/GenBank/DDBJ databases">
        <title>A genome reference for cultivated species of the human gut microbiota.</title>
        <authorList>
            <person name="Zou Y."/>
            <person name="Xue W."/>
            <person name="Luo G."/>
        </authorList>
    </citation>
    <scope>NUCLEOTIDE SEQUENCE [LARGE SCALE GENOMIC DNA]</scope>
    <source>
        <strain evidence="3 4">AF34-33</strain>
    </source>
</reference>
<dbReference type="CDD" id="cd07381">
    <property type="entry name" value="MPP_CapA"/>
    <property type="match status" value="1"/>
</dbReference>
<dbReference type="InterPro" id="IPR052169">
    <property type="entry name" value="CW_Biosynth-Accessory"/>
</dbReference>
<proteinExistence type="inferred from homology"/>
<dbReference type="RefSeq" id="WP_118450000.1">
    <property type="nucleotide sequence ID" value="NZ_CABJDM010000010.1"/>
</dbReference>
<evidence type="ECO:0000313" key="4">
    <source>
        <dbReference type="Proteomes" id="UP000286038"/>
    </source>
</evidence>
<comment type="similarity">
    <text evidence="1">Belongs to the CapA family.</text>
</comment>
<gene>
    <name evidence="3" type="ORF">DWZ68_10200</name>
</gene>
<dbReference type="SMART" id="SM00854">
    <property type="entry name" value="PGA_cap"/>
    <property type="match status" value="1"/>
</dbReference>
<dbReference type="Gene3D" id="3.60.21.10">
    <property type="match status" value="1"/>
</dbReference>
<evidence type="ECO:0000259" key="2">
    <source>
        <dbReference type="SMART" id="SM00854"/>
    </source>
</evidence>
<protein>
    <submittedName>
        <fullName evidence="3">CapA family protein</fullName>
    </submittedName>
</protein>
<feature type="domain" description="Capsule synthesis protein CapA" evidence="2">
    <location>
        <begin position="7"/>
        <end position="243"/>
    </location>
</feature>
<dbReference type="SUPFAM" id="SSF56300">
    <property type="entry name" value="Metallo-dependent phosphatases"/>
    <property type="match status" value="1"/>
</dbReference>
<dbReference type="EMBL" id="QRPV01000010">
    <property type="protein sequence ID" value="RHM42999.1"/>
    <property type="molecule type" value="Genomic_DNA"/>
</dbReference>
<dbReference type="PANTHER" id="PTHR33393:SF13">
    <property type="entry name" value="PGA BIOSYNTHESIS PROTEIN CAPA"/>
    <property type="match status" value="1"/>
</dbReference>
<dbReference type="InterPro" id="IPR029052">
    <property type="entry name" value="Metallo-depent_PP-like"/>
</dbReference>
<organism evidence="3 4">
    <name type="scientific">Butyricimonas virosa</name>
    <dbReference type="NCBI Taxonomy" id="544645"/>
    <lineage>
        <taxon>Bacteria</taxon>
        <taxon>Pseudomonadati</taxon>
        <taxon>Bacteroidota</taxon>
        <taxon>Bacteroidia</taxon>
        <taxon>Bacteroidales</taxon>
        <taxon>Odoribacteraceae</taxon>
        <taxon>Butyricimonas</taxon>
    </lineage>
</organism>
<dbReference type="PANTHER" id="PTHR33393">
    <property type="entry name" value="POLYGLUTAMINE SYNTHESIS ACCESSORY PROTEIN RV0574C-RELATED"/>
    <property type="match status" value="1"/>
</dbReference>
<name>A0A415QI47_9BACT</name>
<dbReference type="InterPro" id="IPR019079">
    <property type="entry name" value="Capsule_synth_CapA"/>
</dbReference>
<comment type="caution">
    <text evidence="3">The sequence shown here is derived from an EMBL/GenBank/DDBJ whole genome shotgun (WGS) entry which is preliminary data.</text>
</comment>
<evidence type="ECO:0000256" key="1">
    <source>
        <dbReference type="ARBA" id="ARBA00005662"/>
    </source>
</evidence>
<dbReference type="Proteomes" id="UP000286038">
    <property type="component" value="Unassembled WGS sequence"/>
</dbReference>
<evidence type="ECO:0000313" key="3">
    <source>
        <dbReference type="EMBL" id="RHM42999.1"/>
    </source>
</evidence>
<accession>A0A415QI47</accession>
<sequence>MNDKIIKIFISGDFAPRLRVNDVIDKEEYAQLYGDILPIIREADYSITNLEAPLIEKGIPIAKTGPNLKAPIKSIEALKFAGISMVTLANNHIMDYGEEGLLLTMDLCKKNNIDYIGVGKKLEEAQEVKYVLIKNTKIAFINVTENEWSTTDGDKMGANPLNEVDVYYQILEAKRNSDYVILIIHGGHETYELPSPRMKRLYRWFIDLGVDAVIGHHTHCFSGDEVYKGKPIVYSLGNFIFDHPTNRDNYWNFGTAVVVELNNGHLKLHFYPFEQCNNKVGVSLLAGKNKEQWFQKQKMKKEIILSDEMLNQQYNLFIETQKKMYGAYLEPVKNKYVLAAMNRGFFSRFVKGAKKRLYLNIIRCEAHRDILLKILSQQ</sequence>
<dbReference type="Pfam" id="PF09587">
    <property type="entry name" value="PGA_cap"/>
    <property type="match status" value="1"/>
</dbReference>
<dbReference type="AlphaFoldDB" id="A0A415QI47"/>